<dbReference type="GO" id="GO:0006520">
    <property type="term" value="P:amino acid metabolic process"/>
    <property type="evidence" value="ECO:0007669"/>
    <property type="project" value="InterPro"/>
</dbReference>
<dbReference type="SUPFAM" id="SSF53187">
    <property type="entry name" value="Zn-dependent exopeptidases"/>
    <property type="match status" value="1"/>
</dbReference>
<dbReference type="Gene3D" id="3.40.630.10">
    <property type="entry name" value="Zn peptidases"/>
    <property type="match status" value="1"/>
</dbReference>
<evidence type="ECO:0000256" key="5">
    <source>
        <dbReference type="ARBA" id="ARBA00022723"/>
    </source>
</evidence>
<feature type="binding site" evidence="10">
    <location>
        <position position="211"/>
    </location>
    <ligand>
        <name>Zn(2+)</name>
        <dbReference type="ChEBI" id="CHEBI:29105"/>
        <label>1</label>
    </ligand>
</feature>
<feature type="active site" description="Proton acceptor" evidence="9">
    <location>
        <position position="278"/>
    </location>
</feature>
<dbReference type="Pfam" id="PF07687">
    <property type="entry name" value="M20_dimer"/>
    <property type="match status" value="1"/>
</dbReference>
<name>A0A7G2F449_ARATH</name>
<dbReference type="InterPro" id="IPR010159">
    <property type="entry name" value="N-acyl_aa_amidohydrolase"/>
</dbReference>
<keyword evidence="4" id="KW-0963">Cytoplasm</keyword>
<dbReference type="EC" id="3.5.1.14" evidence="3"/>
<dbReference type="GO" id="GO:0046872">
    <property type="term" value="F:metal ion binding"/>
    <property type="evidence" value="ECO:0007669"/>
    <property type="project" value="UniProtKB-KW"/>
</dbReference>
<dbReference type="GO" id="GO:0005737">
    <property type="term" value="C:cytoplasm"/>
    <property type="evidence" value="ECO:0007669"/>
    <property type="project" value="UniProtKB-SubCell"/>
</dbReference>
<evidence type="ECO:0000256" key="6">
    <source>
        <dbReference type="ARBA" id="ARBA00022801"/>
    </source>
</evidence>
<dbReference type="CDD" id="cd05646">
    <property type="entry name" value="M20_AcylaseI_like"/>
    <property type="match status" value="1"/>
</dbReference>
<evidence type="ECO:0000259" key="12">
    <source>
        <dbReference type="Pfam" id="PF07687"/>
    </source>
</evidence>
<evidence type="ECO:0000313" key="13">
    <source>
        <dbReference type="EMBL" id="CAD5330285.1"/>
    </source>
</evidence>
<dbReference type="InterPro" id="IPR002933">
    <property type="entry name" value="Peptidase_M20"/>
</dbReference>
<sequence>MEEIRDIKKEGQCVNKSLVGGDMEAVDVGIGQPGPGGGGGGRREENVLFESSSCSGGLSDEAHGGHDWFKLLVRHNRLEGSRVPQGQFPHTALLHHLSRDPQVMEVVVVVVAEESESNSMSLLRLLLVVVVLHLSAVAGDDAIVSRFQEYLRINTVQPNPEYYKAVDFIISQAKPLSLESQTIEFVKGKPLLLLKWVGSDPTLPAFLLNSHTDVVPFEDSKWTHHPLQAHMDHHGDIYARGSQDMKCVGMQYLEAIRKLQASGFKPLRSVYLSFVPDEEIGGHDGAEKFAESQLFKSLNIAIVLDEGLPSPTESYRVFYGERSPWWLVIKAKGPPGHGAKLYDNSAMENLLKSIESIRRFRASQFDLLKAGGIAEGDVVSVNMAFLKAGTPSPTGFVMNLQPSEAEAGFDIRVPPSVDAEALERRLVEEWAPAARNMSFEFKQKLTGKQFLTAADDSNPWWGLLENAVKEAGGRTSKPEIFPASTDARYFRKAGVPAFGFSPISNTPSLLHDHNEYLGKAEYLKGIEVYVSIIKAYASYESKSGSRDEL</sequence>
<comment type="similarity">
    <text evidence="2">Belongs to the peptidase M20A family.</text>
</comment>
<comment type="cofactor">
    <cofactor evidence="10">
        <name>Zn(2+)</name>
        <dbReference type="ChEBI" id="CHEBI:29105"/>
    </cofactor>
    <text evidence="10">Binds 2 Zn(2+) ions per subunit.</text>
</comment>
<dbReference type="Proteomes" id="UP000516314">
    <property type="component" value="Chromosome 4"/>
</dbReference>
<evidence type="ECO:0000256" key="2">
    <source>
        <dbReference type="ARBA" id="ARBA00006247"/>
    </source>
</evidence>
<evidence type="ECO:0000256" key="3">
    <source>
        <dbReference type="ARBA" id="ARBA00011913"/>
    </source>
</evidence>
<feature type="binding site" evidence="10">
    <location>
        <position position="306"/>
    </location>
    <ligand>
        <name>Zn(2+)</name>
        <dbReference type="ChEBI" id="CHEBI:29105"/>
        <label>1</label>
    </ligand>
</feature>
<feature type="active site" evidence="9">
    <location>
        <position position="213"/>
    </location>
</feature>
<organism evidence="13 14">
    <name type="scientific">Arabidopsis thaliana</name>
    <name type="common">Mouse-ear cress</name>
    <dbReference type="NCBI Taxonomy" id="3702"/>
    <lineage>
        <taxon>Eukaryota</taxon>
        <taxon>Viridiplantae</taxon>
        <taxon>Streptophyta</taxon>
        <taxon>Embryophyta</taxon>
        <taxon>Tracheophyta</taxon>
        <taxon>Spermatophyta</taxon>
        <taxon>Magnoliopsida</taxon>
        <taxon>eudicotyledons</taxon>
        <taxon>Gunneridae</taxon>
        <taxon>Pentapetalae</taxon>
        <taxon>rosids</taxon>
        <taxon>malvids</taxon>
        <taxon>Brassicales</taxon>
        <taxon>Brassicaceae</taxon>
        <taxon>Camelineae</taxon>
        <taxon>Arabidopsis</taxon>
    </lineage>
</organism>
<evidence type="ECO:0000256" key="1">
    <source>
        <dbReference type="ARBA" id="ARBA00004496"/>
    </source>
</evidence>
<feature type="compositionally biased region" description="Gly residues" evidence="11">
    <location>
        <begin position="31"/>
        <end position="40"/>
    </location>
</feature>
<keyword evidence="5 10" id="KW-0479">Metal-binding</keyword>
<dbReference type="PANTHER" id="PTHR45892:SF1">
    <property type="entry name" value="AMINOACYLASE-1"/>
    <property type="match status" value="1"/>
</dbReference>
<feature type="binding site" evidence="10">
    <location>
        <position position="279"/>
    </location>
    <ligand>
        <name>Zn(2+)</name>
        <dbReference type="ChEBI" id="CHEBI:29105"/>
        <label>2</label>
    </ligand>
</feature>
<dbReference type="InterPro" id="IPR001261">
    <property type="entry name" value="ArgE/DapE_CS"/>
</dbReference>
<dbReference type="SUPFAM" id="SSF55031">
    <property type="entry name" value="Bacterial exopeptidase dimerisation domain"/>
    <property type="match status" value="1"/>
</dbReference>
<evidence type="ECO:0000256" key="10">
    <source>
        <dbReference type="PIRSR" id="PIRSR610159-2"/>
    </source>
</evidence>
<feature type="binding site" evidence="10">
    <location>
        <position position="244"/>
    </location>
    <ligand>
        <name>Zn(2+)</name>
        <dbReference type="ChEBI" id="CHEBI:29105"/>
        <label>2</label>
    </ligand>
</feature>
<comment type="subcellular location">
    <subcellularLocation>
        <location evidence="1">Cytoplasm</location>
    </subcellularLocation>
</comment>
<accession>A0A7G2F449</accession>
<dbReference type="EMBL" id="LR881469">
    <property type="protein sequence ID" value="CAD5330285.1"/>
    <property type="molecule type" value="Genomic_DNA"/>
</dbReference>
<dbReference type="FunFam" id="3.40.630.10:FF:000019">
    <property type="entry name" value="Aminoacylase 1"/>
    <property type="match status" value="1"/>
</dbReference>
<dbReference type="PANTHER" id="PTHR45892">
    <property type="entry name" value="AMINOACYLASE-1"/>
    <property type="match status" value="1"/>
</dbReference>
<keyword evidence="7 10" id="KW-0862">Zinc</keyword>
<dbReference type="Gene3D" id="3.30.70.360">
    <property type="match status" value="1"/>
</dbReference>
<gene>
    <name evidence="13" type="ORF">AT9943_LOCUS17832</name>
</gene>
<evidence type="ECO:0000256" key="9">
    <source>
        <dbReference type="PIRSR" id="PIRSR610159-1"/>
    </source>
</evidence>
<dbReference type="InterPro" id="IPR011650">
    <property type="entry name" value="Peptidase_M20_dimer"/>
</dbReference>
<protein>
    <recommendedName>
        <fullName evidence="3">N-acyl-aliphatic-L-amino acid amidohydrolase</fullName>
        <ecNumber evidence="3">3.5.1.14</ecNumber>
    </recommendedName>
    <alternativeName>
        <fullName evidence="8">N-acyl-L-amino-acid amidohydrolase</fullName>
    </alternativeName>
</protein>
<dbReference type="FunFam" id="1.10.150.900:FF:000001">
    <property type="entry name" value="Aminoacylase-1, putative"/>
    <property type="match status" value="1"/>
</dbReference>
<dbReference type="InterPro" id="IPR036264">
    <property type="entry name" value="Bact_exopeptidase_dim_dom"/>
</dbReference>
<dbReference type="Gene3D" id="1.10.150.900">
    <property type="match status" value="1"/>
</dbReference>
<evidence type="ECO:0000313" key="14">
    <source>
        <dbReference type="Proteomes" id="UP000516314"/>
    </source>
</evidence>
<reference evidence="13 14" key="1">
    <citation type="submission" date="2020-09" db="EMBL/GenBank/DDBJ databases">
        <authorList>
            <person name="Ashkenazy H."/>
        </authorList>
    </citation>
    <scope>NUCLEOTIDE SEQUENCE [LARGE SCALE GENOMIC DNA]</scope>
    <source>
        <strain evidence="14">cv. Cdm-0</strain>
    </source>
</reference>
<dbReference type="Pfam" id="PF01546">
    <property type="entry name" value="Peptidase_M20"/>
    <property type="match status" value="1"/>
</dbReference>
<feature type="domain" description="Peptidase M20 dimerisation" evidence="12">
    <location>
        <begin position="319"/>
        <end position="430"/>
    </location>
</feature>
<keyword evidence="6" id="KW-0378">Hydrolase</keyword>
<feature type="binding site" evidence="10">
    <location>
        <position position="244"/>
    </location>
    <ligand>
        <name>Zn(2+)</name>
        <dbReference type="ChEBI" id="CHEBI:29105"/>
        <label>1</label>
    </ligand>
</feature>
<feature type="binding site" evidence="10">
    <location>
        <position position="511"/>
    </location>
    <ligand>
        <name>Zn(2+)</name>
        <dbReference type="ChEBI" id="CHEBI:29105"/>
        <label>2</label>
    </ligand>
</feature>
<dbReference type="FunFam" id="3.30.70.360:FF:000009">
    <property type="entry name" value="aminoacylase-1 isoform X1"/>
    <property type="match status" value="1"/>
</dbReference>
<dbReference type="AlphaFoldDB" id="A0A7G2F449"/>
<evidence type="ECO:0000256" key="8">
    <source>
        <dbReference type="ARBA" id="ARBA00029656"/>
    </source>
</evidence>
<dbReference type="InterPro" id="IPR052083">
    <property type="entry name" value="Aminoacylase-1_M20A"/>
</dbReference>
<evidence type="ECO:0000256" key="11">
    <source>
        <dbReference type="SAM" id="MobiDB-lite"/>
    </source>
</evidence>
<dbReference type="NCBIfam" id="TIGR01880">
    <property type="entry name" value="Ac-peptdase-euk"/>
    <property type="match status" value="1"/>
</dbReference>
<dbReference type="PROSITE" id="PS00759">
    <property type="entry name" value="ARGE_DAPE_CPG2_2"/>
    <property type="match status" value="1"/>
</dbReference>
<proteinExistence type="inferred from homology"/>
<evidence type="ECO:0000256" key="4">
    <source>
        <dbReference type="ARBA" id="ARBA00022490"/>
    </source>
</evidence>
<feature type="region of interest" description="Disordered" evidence="11">
    <location>
        <begin position="25"/>
        <end position="45"/>
    </location>
</feature>
<dbReference type="GO" id="GO:0004046">
    <property type="term" value="F:aminoacylase activity"/>
    <property type="evidence" value="ECO:0007669"/>
    <property type="project" value="UniProtKB-EC"/>
</dbReference>
<evidence type="ECO:0000256" key="7">
    <source>
        <dbReference type="ARBA" id="ARBA00022833"/>
    </source>
</evidence>